<dbReference type="PRINTS" id="PR01607">
    <property type="entry name" value="APYRASEFAMLY"/>
</dbReference>
<gene>
    <name evidence="4" type="ORF">EVA_02968</name>
</gene>
<dbReference type="SUPFAM" id="SSF55816">
    <property type="entry name" value="5'-nucleotidase (syn. UDP-sugar hydrolase), C-terminal domain"/>
    <property type="match status" value="1"/>
</dbReference>
<protein>
    <submittedName>
        <fullName evidence="4">5'-nucleotidase family protein</fullName>
    </submittedName>
</protein>
<feature type="domain" description="5'-Nucleotidase C-terminal" evidence="3">
    <location>
        <begin position="329"/>
        <end position="503"/>
    </location>
</feature>
<feature type="domain" description="Calcineurin-like phosphoesterase" evidence="2">
    <location>
        <begin position="21"/>
        <end position="249"/>
    </location>
</feature>
<name>J9GLW5_9ZZZZ</name>
<dbReference type="Pfam" id="PF00149">
    <property type="entry name" value="Metallophos"/>
    <property type="match status" value="1"/>
</dbReference>
<dbReference type="Gene3D" id="3.90.780.10">
    <property type="entry name" value="5'-Nucleotidase, C-terminal domain"/>
    <property type="match status" value="1"/>
</dbReference>
<evidence type="ECO:0000259" key="2">
    <source>
        <dbReference type="Pfam" id="PF00149"/>
    </source>
</evidence>
<dbReference type="InterPro" id="IPR036907">
    <property type="entry name" value="5'-Nucleotdase_C_sf"/>
</dbReference>
<dbReference type="GO" id="GO:0030288">
    <property type="term" value="C:outer membrane-bounded periplasmic space"/>
    <property type="evidence" value="ECO:0007669"/>
    <property type="project" value="TreeGrafter"/>
</dbReference>
<evidence type="ECO:0000256" key="1">
    <source>
        <dbReference type="ARBA" id="ARBA00022729"/>
    </source>
</evidence>
<dbReference type="InterPro" id="IPR006179">
    <property type="entry name" value="5_nucleotidase/apyrase"/>
</dbReference>
<dbReference type="SUPFAM" id="SSF56300">
    <property type="entry name" value="Metallo-dependent phosphatases"/>
    <property type="match status" value="1"/>
</dbReference>
<organism evidence="4">
    <name type="scientific">gut metagenome</name>
    <dbReference type="NCBI Taxonomy" id="749906"/>
    <lineage>
        <taxon>unclassified sequences</taxon>
        <taxon>metagenomes</taxon>
        <taxon>organismal metagenomes</taxon>
    </lineage>
</organism>
<dbReference type="Gene3D" id="3.60.21.10">
    <property type="match status" value="1"/>
</dbReference>
<dbReference type="InterPro" id="IPR004843">
    <property type="entry name" value="Calcineurin-like_PHP"/>
</dbReference>
<dbReference type="InterPro" id="IPR008334">
    <property type="entry name" value="5'-Nucleotdase_C"/>
</dbReference>
<dbReference type="GO" id="GO:0016787">
    <property type="term" value="F:hydrolase activity"/>
    <property type="evidence" value="ECO:0007669"/>
    <property type="project" value="InterPro"/>
</dbReference>
<dbReference type="PANTHER" id="PTHR11575:SF6">
    <property type="entry name" value="2',3'-CYCLIC-NUCLEOTIDE 2'-PHOSPHODIESTERASE_3'-NUCLEOTIDASE"/>
    <property type="match status" value="1"/>
</dbReference>
<dbReference type="AlphaFoldDB" id="J9GLW5"/>
<evidence type="ECO:0000313" key="4">
    <source>
        <dbReference type="EMBL" id="EJX08922.1"/>
    </source>
</evidence>
<dbReference type="GO" id="GO:0009166">
    <property type="term" value="P:nucleotide catabolic process"/>
    <property type="evidence" value="ECO:0007669"/>
    <property type="project" value="InterPro"/>
</dbReference>
<comment type="caution">
    <text evidence="4">The sequence shown here is derived from an EMBL/GenBank/DDBJ whole genome shotgun (WGS) entry which is preliminary data.</text>
</comment>
<dbReference type="InterPro" id="IPR029052">
    <property type="entry name" value="Metallo-depent_PP-like"/>
</dbReference>
<dbReference type="EMBL" id="AMCI01000507">
    <property type="protein sequence ID" value="EJX08922.1"/>
    <property type="molecule type" value="Genomic_DNA"/>
</dbReference>
<proteinExistence type="predicted"/>
<sequence>MILACTVSFVYLFAQHKVVRLKVVQTSDVHGNFFPTDFIRQCPAEGSLARVTTFVKEQRQKYGNRLLLLDNGDILQGQPSAYYYNYIDTVSTHLTAAVMNYMQYDAGNMGNHDIETGRKVFDRWMSDCAFPMLGANIVDVASGKPHCQPYTIFEREGVKVAVLGMITPAIPVWLSENLWQGLRFDDMEETARRWVKIIQEKEKPDVLIGIFHAGQRPLLMGGKFRENASLQVAVNVPGFDLVLMGHDHARECKKVVNVAGDTVLVMNPANHARVVSDAELVLTLNDGKLVSKQMDGKLIDMSAYEPDEAFMQHFSTQYQAVENFVLKKIGRLTKTISTRPAYFGPSDFVDLIHQLQLAISGAEISLVAPLSFDAEIQAGDVKVSDMFNLYKYENMLYTMRLSGREIKGLLEMSYGQWINQMKSEDDDLLLFRSSGIKGAEERSTFRYPSYNFDSAAGIIYTVDVTKPAGERVHVVQMADGKPFLLDKFYEVALNSYRGNGGGELLTKGAGIAQEDLKNRIIRSTDKDLRYYLMRYIEQQKVIEPCALNQWKLIPEQWTLPAAKRDYRRLFGEISNKLLSLRSQKI</sequence>
<reference evidence="4" key="1">
    <citation type="journal article" date="2012" name="PLoS ONE">
        <title>Gene sets for utilization of primary and secondary nutrition supplies in the distal gut of endangered iberian lynx.</title>
        <authorList>
            <person name="Alcaide M."/>
            <person name="Messina E."/>
            <person name="Richter M."/>
            <person name="Bargiela R."/>
            <person name="Peplies J."/>
            <person name="Huws S.A."/>
            <person name="Newbold C.J."/>
            <person name="Golyshin P.N."/>
            <person name="Simon M.A."/>
            <person name="Lopez G."/>
            <person name="Yakimov M.M."/>
            <person name="Ferrer M."/>
        </authorList>
    </citation>
    <scope>NUCLEOTIDE SEQUENCE</scope>
</reference>
<dbReference type="Pfam" id="PF02872">
    <property type="entry name" value="5_nucleotid_C"/>
    <property type="match status" value="1"/>
</dbReference>
<accession>J9GLW5</accession>
<evidence type="ECO:0000259" key="3">
    <source>
        <dbReference type="Pfam" id="PF02872"/>
    </source>
</evidence>
<dbReference type="PANTHER" id="PTHR11575">
    <property type="entry name" value="5'-NUCLEOTIDASE-RELATED"/>
    <property type="match status" value="1"/>
</dbReference>
<keyword evidence="1" id="KW-0732">Signal</keyword>